<evidence type="ECO:0000313" key="2">
    <source>
        <dbReference type="EMBL" id="GME86311.1"/>
    </source>
</evidence>
<proteinExistence type="predicted"/>
<feature type="compositionally biased region" description="Acidic residues" evidence="1">
    <location>
        <begin position="35"/>
        <end position="50"/>
    </location>
</feature>
<reference evidence="2" key="1">
    <citation type="submission" date="2023-04" db="EMBL/GenBank/DDBJ databases">
        <title>Ambrosiozyma monospora NBRC 1965.</title>
        <authorList>
            <person name="Ichikawa N."/>
            <person name="Sato H."/>
            <person name="Tonouchi N."/>
        </authorList>
    </citation>
    <scope>NUCLEOTIDE SEQUENCE</scope>
    <source>
        <strain evidence="2">NBRC 1965</strain>
    </source>
</reference>
<accession>A0A9W6T841</accession>
<gene>
    <name evidence="2" type="ORF">Amon01_001025600</name>
</gene>
<comment type="caution">
    <text evidence="2">The sequence shown here is derived from an EMBL/GenBank/DDBJ whole genome shotgun (WGS) entry which is preliminary data.</text>
</comment>
<organism evidence="2 3">
    <name type="scientific">Ambrosiozyma monospora</name>
    <name type="common">Yeast</name>
    <name type="synonym">Endomycopsis monosporus</name>
    <dbReference type="NCBI Taxonomy" id="43982"/>
    <lineage>
        <taxon>Eukaryota</taxon>
        <taxon>Fungi</taxon>
        <taxon>Dikarya</taxon>
        <taxon>Ascomycota</taxon>
        <taxon>Saccharomycotina</taxon>
        <taxon>Pichiomycetes</taxon>
        <taxon>Pichiales</taxon>
        <taxon>Pichiaceae</taxon>
        <taxon>Ambrosiozyma</taxon>
    </lineage>
</organism>
<evidence type="ECO:0000313" key="3">
    <source>
        <dbReference type="Proteomes" id="UP001165063"/>
    </source>
</evidence>
<dbReference type="EMBL" id="BSXU01019102">
    <property type="protein sequence ID" value="GME86311.1"/>
    <property type="molecule type" value="Genomic_DNA"/>
</dbReference>
<name>A0A9W6T841_AMBMO</name>
<sequence>MRVPVLDAILLGIKQHQLEKQTRGQHQLCLKEDPTLDDNDDEDEDDNDDDESCFTQLFLNFIFFLYIN</sequence>
<dbReference type="Proteomes" id="UP001165063">
    <property type="component" value="Unassembled WGS sequence"/>
</dbReference>
<feature type="region of interest" description="Disordered" evidence="1">
    <location>
        <begin position="22"/>
        <end position="50"/>
    </location>
</feature>
<protein>
    <submittedName>
        <fullName evidence="2">Unnamed protein product</fullName>
    </submittedName>
</protein>
<keyword evidence="3" id="KW-1185">Reference proteome</keyword>
<dbReference type="AlphaFoldDB" id="A0A9W6T841"/>
<evidence type="ECO:0000256" key="1">
    <source>
        <dbReference type="SAM" id="MobiDB-lite"/>
    </source>
</evidence>